<dbReference type="PANTHER" id="PTHR23267">
    <property type="entry name" value="IMMUNOGLOBULIN LIGHT CHAIN"/>
    <property type="match status" value="1"/>
</dbReference>
<dbReference type="InterPro" id="IPR003599">
    <property type="entry name" value="Ig_sub"/>
</dbReference>
<dbReference type="Proteomes" id="UP000001646">
    <property type="component" value="Unplaced"/>
</dbReference>
<feature type="chain" id="PRO_5032689295" description="Ig-like domain-containing protein" evidence="1">
    <location>
        <begin position="20"/>
        <end position="119"/>
    </location>
</feature>
<dbReference type="Pfam" id="PF07686">
    <property type="entry name" value="V-set"/>
    <property type="match status" value="1"/>
</dbReference>
<feature type="domain" description="Ig-like" evidence="2">
    <location>
        <begin position="16"/>
        <end position="110"/>
    </location>
</feature>
<evidence type="ECO:0000313" key="3">
    <source>
        <dbReference type="Ensembl" id="ENSACAP00000025234.1"/>
    </source>
</evidence>
<sequence length="119" mass="12909">MAELLLLVTILTFVGPSVQQLQTLKDSESVAQGGTVILSCRYNSGNIGDSNYPSWVQQIPGTKPRRMMYHTSTRPSDVPARFSGSRSGNVMSLTITGALAEDEAVYYCAVWTGNGYHSC</sequence>
<evidence type="ECO:0000313" key="4">
    <source>
        <dbReference type="Proteomes" id="UP000001646"/>
    </source>
</evidence>
<name>A0A803SQJ4_ANOCA</name>
<dbReference type="InterPro" id="IPR007110">
    <property type="entry name" value="Ig-like_dom"/>
</dbReference>
<evidence type="ECO:0000259" key="2">
    <source>
        <dbReference type="PROSITE" id="PS50835"/>
    </source>
</evidence>
<dbReference type="InterPro" id="IPR013783">
    <property type="entry name" value="Ig-like_fold"/>
</dbReference>
<accession>A0A803SQJ4</accession>
<dbReference type="GO" id="GO:0006955">
    <property type="term" value="P:immune response"/>
    <property type="evidence" value="ECO:0000318"/>
    <property type="project" value="GO_Central"/>
</dbReference>
<dbReference type="InterPro" id="IPR050150">
    <property type="entry name" value="IgV_Light_Chain"/>
</dbReference>
<reference evidence="3" key="2">
    <citation type="submission" date="2025-08" db="UniProtKB">
        <authorList>
            <consortium name="Ensembl"/>
        </authorList>
    </citation>
    <scope>IDENTIFICATION</scope>
</reference>
<dbReference type="Ensembl" id="ENSACAT00000043736.1">
    <property type="protein sequence ID" value="ENSACAP00000025234.1"/>
    <property type="gene ID" value="ENSACAG00000036770.1"/>
</dbReference>
<dbReference type="SUPFAM" id="SSF48726">
    <property type="entry name" value="Immunoglobulin"/>
    <property type="match status" value="1"/>
</dbReference>
<reference evidence="3" key="3">
    <citation type="submission" date="2025-09" db="UniProtKB">
        <authorList>
            <consortium name="Ensembl"/>
        </authorList>
    </citation>
    <scope>IDENTIFICATION</scope>
</reference>
<protein>
    <recommendedName>
        <fullName evidence="2">Ig-like domain-containing protein</fullName>
    </recommendedName>
</protein>
<dbReference type="InterPro" id="IPR013106">
    <property type="entry name" value="Ig_V-set"/>
</dbReference>
<keyword evidence="4" id="KW-1185">Reference proteome</keyword>
<dbReference type="Gene3D" id="2.60.40.10">
    <property type="entry name" value="Immunoglobulins"/>
    <property type="match status" value="1"/>
</dbReference>
<dbReference type="GO" id="GO:0019814">
    <property type="term" value="C:immunoglobulin complex"/>
    <property type="evidence" value="ECO:0000318"/>
    <property type="project" value="GO_Central"/>
</dbReference>
<dbReference type="GeneTree" id="ENSGT00940000154179"/>
<dbReference type="PROSITE" id="PS50835">
    <property type="entry name" value="IG_LIKE"/>
    <property type="match status" value="1"/>
</dbReference>
<dbReference type="InParanoid" id="A0A803SQJ4"/>
<organism evidence="3 4">
    <name type="scientific">Anolis carolinensis</name>
    <name type="common">Green anole</name>
    <name type="synonym">American chameleon</name>
    <dbReference type="NCBI Taxonomy" id="28377"/>
    <lineage>
        <taxon>Eukaryota</taxon>
        <taxon>Metazoa</taxon>
        <taxon>Chordata</taxon>
        <taxon>Craniata</taxon>
        <taxon>Vertebrata</taxon>
        <taxon>Euteleostomi</taxon>
        <taxon>Lepidosauria</taxon>
        <taxon>Squamata</taxon>
        <taxon>Bifurcata</taxon>
        <taxon>Unidentata</taxon>
        <taxon>Episquamata</taxon>
        <taxon>Toxicofera</taxon>
        <taxon>Iguania</taxon>
        <taxon>Dactyloidae</taxon>
        <taxon>Anolis</taxon>
    </lineage>
</organism>
<dbReference type="InterPro" id="IPR036179">
    <property type="entry name" value="Ig-like_dom_sf"/>
</dbReference>
<reference evidence="3" key="1">
    <citation type="submission" date="2009-12" db="EMBL/GenBank/DDBJ databases">
        <title>The Genome Sequence of Anolis carolinensis (Green Anole Lizard).</title>
        <authorList>
            <consortium name="The Genome Sequencing Platform"/>
            <person name="Di Palma F."/>
            <person name="Alfoldi J."/>
            <person name="Heiman D."/>
            <person name="Young S."/>
            <person name="Grabherr M."/>
            <person name="Johnson J."/>
            <person name="Lander E.S."/>
            <person name="Lindblad-Toh K."/>
        </authorList>
    </citation>
    <scope>NUCLEOTIDE SEQUENCE [LARGE SCALE GENOMIC DNA]</scope>
    <source>
        <strain evidence="3">JBL SC #1</strain>
    </source>
</reference>
<feature type="signal peptide" evidence="1">
    <location>
        <begin position="1"/>
        <end position="19"/>
    </location>
</feature>
<proteinExistence type="predicted"/>
<keyword evidence="1" id="KW-0732">Signal</keyword>
<evidence type="ECO:0000256" key="1">
    <source>
        <dbReference type="SAM" id="SignalP"/>
    </source>
</evidence>
<dbReference type="AlphaFoldDB" id="A0A803SQJ4"/>
<dbReference type="SMART" id="SM00409">
    <property type="entry name" value="IG"/>
    <property type="match status" value="1"/>
</dbReference>
<dbReference type="SMART" id="SM00406">
    <property type="entry name" value="IGv"/>
    <property type="match status" value="1"/>
</dbReference>